<dbReference type="SMART" id="SM00249">
    <property type="entry name" value="PHD"/>
    <property type="match status" value="2"/>
</dbReference>
<keyword evidence="5" id="KW-0539">Nucleus</keyword>
<name>A0A8J5C6J2_ZINOF</name>
<dbReference type="Proteomes" id="UP000734854">
    <property type="component" value="Unassembled WGS sequence"/>
</dbReference>
<dbReference type="PANTHER" id="PTHR47025:SF2">
    <property type="entry name" value="AUTOIMMUNE REGULATOR"/>
    <property type="match status" value="1"/>
</dbReference>
<evidence type="ECO:0000256" key="2">
    <source>
        <dbReference type="ARBA" id="ARBA00022723"/>
    </source>
</evidence>
<dbReference type="Pfam" id="PF23209">
    <property type="entry name" value="IDM1_C"/>
    <property type="match status" value="1"/>
</dbReference>
<dbReference type="InterPro" id="IPR001965">
    <property type="entry name" value="Znf_PHD"/>
</dbReference>
<dbReference type="EMBL" id="JACMSC010000019">
    <property type="protein sequence ID" value="KAG6474145.1"/>
    <property type="molecule type" value="Genomic_DNA"/>
</dbReference>
<dbReference type="PANTHER" id="PTHR47025">
    <property type="entry name" value="AUTOIMMUNE REGULATOR"/>
    <property type="match status" value="1"/>
</dbReference>
<dbReference type="AlphaFoldDB" id="A0A8J5C6J2"/>
<dbReference type="GO" id="GO:0045944">
    <property type="term" value="P:positive regulation of transcription by RNA polymerase II"/>
    <property type="evidence" value="ECO:0007669"/>
    <property type="project" value="TreeGrafter"/>
</dbReference>
<keyword evidence="2" id="KW-0479">Metal-binding</keyword>
<comment type="caution">
    <text evidence="8">The sequence shown here is derived from an EMBL/GenBank/DDBJ whole genome shotgun (WGS) entry which is preliminary data.</text>
</comment>
<dbReference type="InterPro" id="IPR016181">
    <property type="entry name" value="Acyl_CoA_acyltransferase"/>
</dbReference>
<comment type="subcellular location">
    <subcellularLocation>
        <location evidence="1">Nucleus</location>
    </subcellularLocation>
</comment>
<dbReference type="Gene3D" id="3.30.40.10">
    <property type="entry name" value="Zinc/RING finger domain, C3HC4 (zinc finger)"/>
    <property type="match status" value="2"/>
</dbReference>
<keyword evidence="4" id="KW-0862">Zinc</keyword>
<dbReference type="Pfam" id="PF16135">
    <property type="entry name" value="TDBD"/>
    <property type="match status" value="2"/>
</dbReference>
<dbReference type="GO" id="GO:0042393">
    <property type="term" value="F:histone binding"/>
    <property type="evidence" value="ECO:0007669"/>
    <property type="project" value="TreeGrafter"/>
</dbReference>
<dbReference type="GO" id="GO:0003682">
    <property type="term" value="F:chromatin binding"/>
    <property type="evidence" value="ECO:0007669"/>
    <property type="project" value="TreeGrafter"/>
</dbReference>
<keyword evidence="9" id="KW-1185">Reference proteome</keyword>
<evidence type="ECO:0000256" key="1">
    <source>
        <dbReference type="ARBA" id="ARBA00004123"/>
    </source>
</evidence>
<gene>
    <name evidence="8" type="ORF">ZIOFF_068069</name>
</gene>
<dbReference type="GO" id="GO:0005634">
    <property type="term" value="C:nucleus"/>
    <property type="evidence" value="ECO:0007669"/>
    <property type="project" value="UniProtKB-SubCell"/>
</dbReference>
<evidence type="ECO:0000313" key="8">
    <source>
        <dbReference type="EMBL" id="KAG6474145.1"/>
    </source>
</evidence>
<protein>
    <recommendedName>
        <fullName evidence="7">Zinc finger PHD-type domain-containing protein</fullName>
    </recommendedName>
</protein>
<dbReference type="SUPFAM" id="SSF55729">
    <property type="entry name" value="Acyl-CoA N-acyltransferases (Nat)"/>
    <property type="match status" value="1"/>
</dbReference>
<sequence>MALAGGTLASPPPDSVENGCGPTDLEDSVLRSGVRTGLKREFAFALKAQAQISISLGRTRSGNSRSAPAAVVSPRESKRMKKHASDLTAVASSHSPADPLMVVDSSASLDPVEPDANASIEGKTADSVNVVPMEQADAEGTPLTRDGKVQSAVDIHPPPLNSIILALGSCSSNKVKGIRSSSLIVPAEFEARGKIDNTSVSPQNLDSLVESDNTLVDGSGKILDNEFIGNDCVEDLVMVDVADELEAGTSRTGSHVKITGPPSKGVSEESNIVSIPVLIMDEGGFPVGRCPDGIRIDNGSSKKTFVRRFTRSALKVTCTEHKETSVDSHITMNGHFSHKDSNSHVLSPMRRFTRSAAKGISSITSTSSSSSGSEDSKGIANAASCSSMLTPNKKMELKMSKKITSTKVPSNIRELLSTGLLEGLPVSYNASCGKHLALRGVIKGNGILCSCASCDGSIVVSAYVFEQHAHSTKKHPANFIFLPNGKSLHDIVKACASSPLDMLEARIQNAIGQVSSQGTFTCQKCKGPIITPAKFGNFCDSCLESQQPPRTPSPIHGSAFTKGLSKPLELLFLSFFFTLPLILSLFSSLPSSRDIGLHKLVFMTDILPEGTEVGYYVRGKRLLEGYIKDSGICCQCCNSVVSPSQFEAHAGQALRRKPYNYIYTSNGVSLHELSVSLAKDRKTIASDSDDLCSICADGGNLILCDLCPRAFHKGRNGLSNIGYRFGNRIVFMDNGGIGTNLCWTREMKKAKCIGLSSAPKGDWHCRYCQSLHQREKCLSSNKNAIAAGRVAGVDPIEQIFKRCIRIVTTTLTDDSSCSLCRCHDFSRGGFNDRTVIICDQCEREYHVGCLRDHKMADLKELPLGEWFCCTDCIRMRSALEEYLHRRAELLPSSNMDILKRKCDSRGLDKNLDTDIRWRLLSGRALEADSKLLLSRAVTIFHESFDPIVEASTGKDLIPSMVYGRSVKGQDFAGMYCPVLIVGSCVVSAGLLRFLGRDVAELPLVATSREHQGQGYFQSLFSCIERFLASLGVRHIVLPAAEEAESIWTNKFGFTKISTDQVGLSLTIFNLSNGMVLKKRIIKHAFLAAGDISTGCPCHILSRNNNAMQVDSCFNVFVTRR</sequence>
<reference evidence="8 9" key="1">
    <citation type="submission" date="2020-08" db="EMBL/GenBank/DDBJ databases">
        <title>Plant Genome Project.</title>
        <authorList>
            <person name="Zhang R.-G."/>
        </authorList>
    </citation>
    <scope>NUCLEOTIDE SEQUENCE [LARGE SCALE GENOMIC DNA]</scope>
    <source>
        <tissue evidence="8">Rhizome</tissue>
    </source>
</reference>
<feature type="region of interest" description="Disordered" evidence="6">
    <location>
        <begin position="1"/>
        <end position="27"/>
    </location>
</feature>
<dbReference type="InterPro" id="IPR056511">
    <property type="entry name" value="IDM1_C"/>
</dbReference>
<feature type="compositionally biased region" description="Polar residues" evidence="6">
    <location>
        <begin position="57"/>
        <end position="66"/>
    </location>
</feature>
<dbReference type="CDD" id="cd04301">
    <property type="entry name" value="NAT_SF"/>
    <property type="match status" value="1"/>
</dbReference>
<evidence type="ECO:0000259" key="7">
    <source>
        <dbReference type="SMART" id="SM00249"/>
    </source>
</evidence>
<dbReference type="GO" id="GO:0008270">
    <property type="term" value="F:zinc ion binding"/>
    <property type="evidence" value="ECO:0007669"/>
    <property type="project" value="UniProtKB-KW"/>
</dbReference>
<evidence type="ECO:0000256" key="3">
    <source>
        <dbReference type="ARBA" id="ARBA00022771"/>
    </source>
</evidence>
<accession>A0A8J5C6J2</accession>
<proteinExistence type="predicted"/>
<evidence type="ECO:0000256" key="6">
    <source>
        <dbReference type="SAM" id="MobiDB-lite"/>
    </source>
</evidence>
<dbReference type="InterPro" id="IPR013083">
    <property type="entry name" value="Znf_RING/FYVE/PHD"/>
</dbReference>
<evidence type="ECO:0000313" key="9">
    <source>
        <dbReference type="Proteomes" id="UP000734854"/>
    </source>
</evidence>
<dbReference type="SUPFAM" id="SSF57903">
    <property type="entry name" value="FYVE/PHD zinc finger"/>
    <property type="match status" value="2"/>
</dbReference>
<dbReference type="Gene3D" id="3.40.630.30">
    <property type="match status" value="1"/>
</dbReference>
<feature type="region of interest" description="Disordered" evidence="6">
    <location>
        <begin position="57"/>
        <end position="81"/>
    </location>
</feature>
<organism evidence="8 9">
    <name type="scientific">Zingiber officinale</name>
    <name type="common">Ginger</name>
    <name type="synonym">Amomum zingiber</name>
    <dbReference type="NCBI Taxonomy" id="94328"/>
    <lineage>
        <taxon>Eukaryota</taxon>
        <taxon>Viridiplantae</taxon>
        <taxon>Streptophyta</taxon>
        <taxon>Embryophyta</taxon>
        <taxon>Tracheophyta</taxon>
        <taxon>Spermatophyta</taxon>
        <taxon>Magnoliopsida</taxon>
        <taxon>Liliopsida</taxon>
        <taxon>Zingiberales</taxon>
        <taxon>Zingiberaceae</taxon>
        <taxon>Zingiber</taxon>
    </lineage>
</organism>
<feature type="domain" description="Zinc finger PHD-type" evidence="7">
    <location>
        <begin position="691"/>
        <end position="769"/>
    </location>
</feature>
<dbReference type="GO" id="GO:0000977">
    <property type="term" value="F:RNA polymerase II transcription regulatory region sequence-specific DNA binding"/>
    <property type="evidence" value="ECO:0007669"/>
    <property type="project" value="TreeGrafter"/>
</dbReference>
<dbReference type="InterPro" id="IPR011011">
    <property type="entry name" value="Znf_FYVE_PHD"/>
</dbReference>
<keyword evidence="3" id="KW-0863">Zinc-finger</keyword>
<dbReference type="InterPro" id="IPR032308">
    <property type="entry name" value="TDBD"/>
</dbReference>
<evidence type="ECO:0000256" key="4">
    <source>
        <dbReference type="ARBA" id="ARBA00022833"/>
    </source>
</evidence>
<evidence type="ECO:0000256" key="5">
    <source>
        <dbReference type="ARBA" id="ARBA00023242"/>
    </source>
</evidence>
<feature type="domain" description="Zinc finger PHD-type" evidence="7">
    <location>
        <begin position="819"/>
        <end position="873"/>
    </location>
</feature>